<dbReference type="EMBL" id="JBHUEK010000034">
    <property type="protein sequence ID" value="MFD1781522.1"/>
    <property type="molecule type" value="Genomic_DNA"/>
</dbReference>
<accession>A0ABW4MV96</accession>
<sequence>MVKKLSFVALLLVVIGGIGSAVTYGSVNKEVSIHENIPIKNESITSIQVNVDSTDVEFIPVPTMEEARVELVGRGVEKTIQEFSVEEDGQTLSVSLQSKNEKWFNFNFYIPTLTLKIFAPEKMYQHVNIKGFSSDLLVENLQATTINLATDSGEVKLETITSEEMTVKTFSGDIHMEHVQGAIETKTDSGDLYVQDAPVTTFGAITFSGDIKLEKIKGALNTKTDSGDVLISTSEISKAINIKTFSGDIKIEAEKEPTDVQFEVSTFSGDVNLFDKYQNKATVGEGTILIQLETDSGDIIATNK</sequence>
<keyword evidence="3" id="KW-1185">Reference proteome</keyword>
<dbReference type="Pfam" id="PF13349">
    <property type="entry name" value="DUF4097"/>
    <property type="match status" value="1"/>
</dbReference>
<proteinExistence type="predicted"/>
<evidence type="ECO:0000313" key="2">
    <source>
        <dbReference type="EMBL" id="MFD1781522.1"/>
    </source>
</evidence>
<evidence type="ECO:0000259" key="1">
    <source>
        <dbReference type="Pfam" id="PF13349"/>
    </source>
</evidence>
<name>A0ABW4MV96_9BACI</name>
<dbReference type="Proteomes" id="UP001597227">
    <property type="component" value="Unassembled WGS sequence"/>
</dbReference>
<feature type="domain" description="DUF4097" evidence="1">
    <location>
        <begin position="44"/>
        <end position="299"/>
    </location>
</feature>
<dbReference type="PANTHER" id="PTHR34094">
    <property type="match status" value="1"/>
</dbReference>
<gene>
    <name evidence="2" type="ORF">ACFSFW_23015</name>
</gene>
<protein>
    <submittedName>
        <fullName evidence="2">DUF4097 family beta strand repeat-containing protein</fullName>
    </submittedName>
</protein>
<dbReference type="RefSeq" id="WP_388041842.1">
    <property type="nucleotide sequence ID" value="NZ_JBHUEK010000034.1"/>
</dbReference>
<dbReference type="Gene3D" id="2.160.20.120">
    <property type="match status" value="1"/>
</dbReference>
<dbReference type="InterPro" id="IPR025164">
    <property type="entry name" value="Toastrack_DUF4097"/>
</dbReference>
<comment type="caution">
    <text evidence="2">The sequence shown here is derived from an EMBL/GenBank/DDBJ whole genome shotgun (WGS) entry which is preliminary data.</text>
</comment>
<organism evidence="2 3">
    <name type="scientific">Fredinandcohnia salidurans</name>
    <dbReference type="NCBI Taxonomy" id="2595041"/>
    <lineage>
        <taxon>Bacteria</taxon>
        <taxon>Bacillati</taxon>
        <taxon>Bacillota</taxon>
        <taxon>Bacilli</taxon>
        <taxon>Bacillales</taxon>
        <taxon>Bacillaceae</taxon>
        <taxon>Fredinandcohnia</taxon>
    </lineage>
</organism>
<dbReference type="PANTHER" id="PTHR34094:SF1">
    <property type="entry name" value="PROTEIN FAM185A"/>
    <property type="match status" value="1"/>
</dbReference>
<reference evidence="3" key="1">
    <citation type="journal article" date="2019" name="Int. J. Syst. Evol. Microbiol.">
        <title>The Global Catalogue of Microorganisms (GCM) 10K type strain sequencing project: providing services to taxonomists for standard genome sequencing and annotation.</title>
        <authorList>
            <consortium name="The Broad Institute Genomics Platform"/>
            <consortium name="The Broad Institute Genome Sequencing Center for Infectious Disease"/>
            <person name="Wu L."/>
            <person name="Ma J."/>
        </authorList>
    </citation>
    <scope>NUCLEOTIDE SEQUENCE [LARGE SCALE GENOMIC DNA]</scope>
    <source>
        <strain evidence="3">CCUG 15531</strain>
    </source>
</reference>
<evidence type="ECO:0000313" key="3">
    <source>
        <dbReference type="Proteomes" id="UP001597227"/>
    </source>
</evidence>